<dbReference type="PANTHER" id="PTHR45845:SF1">
    <property type="entry name" value="PLECKSTRIN HOMOLOGY AND RHOGEF DOMAIN CONTAINING G4B"/>
    <property type="match status" value="1"/>
</dbReference>
<proteinExistence type="predicted"/>
<name>A0ABN9FBU5_9NEOB</name>
<gene>
    <name evidence="1" type="ORF">SPARVUS_LOCUS11471307</name>
</gene>
<dbReference type="EMBL" id="CATNWA010016479">
    <property type="protein sequence ID" value="CAI9593056.1"/>
    <property type="molecule type" value="Genomic_DNA"/>
</dbReference>
<dbReference type="InterPro" id="IPR052231">
    <property type="entry name" value="Rho_GEF_signaling-related"/>
</dbReference>
<evidence type="ECO:0000313" key="2">
    <source>
        <dbReference type="Proteomes" id="UP001162483"/>
    </source>
</evidence>
<dbReference type="Proteomes" id="UP001162483">
    <property type="component" value="Unassembled WGS sequence"/>
</dbReference>
<feature type="non-terminal residue" evidence="1">
    <location>
        <position position="154"/>
    </location>
</feature>
<keyword evidence="2" id="KW-1185">Reference proteome</keyword>
<reference evidence="1" key="1">
    <citation type="submission" date="2023-05" db="EMBL/GenBank/DDBJ databases">
        <authorList>
            <person name="Stuckert A."/>
        </authorList>
    </citation>
    <scope>NUCLEOTIDE SEQUENCE</scope>
</reference>
<sequence length="154" mass="17872">MESFKSTRGGFQTKLSSFYMSVERQKEELEKLLNLYRFCDKITQLTVSCSRYVGQLKVTEQKLCQPETQQCLETYLQRLTEELSDDKFQEMKEEAYKLSSCRGLAVWNETWLRCQEAKQLVEETLEKCKEEQAVVALGWHKDTTLASGVSSQGD</sequence>
<comment type="caution">
    <text evidence="1">The sequence shown here is derived from an EMBL/GenBank/DDBJ whole genome shotgun (WGS) entry which is preliminary data.</text>
</comment>
<dbReference type="PANTHER" id="PTHR45845">
    <property type="entry name" value="RHO GUANINE NUCLEOTIDE EXCHANGE FACTOR-RELATED"/>
    <property type="match status" value="1"/>
</dbReference>
<evidence type="ECO:0000313" key="1">
    <source>
        <dbReference type="EMBL" id="CAI9593056.1"/>
    </source>
</evidence>
<protein>
    <submittedName>
        <fullName evidence="1">Uncharacterized protein</fullName>
    </submittedName>
</protein>
<organism evidence="1 2">
    <name type="scientific">Staurois parvus</name>
    <dbReference type="NCBI Taxonomy" id="386267"/>
    <lineage>
        <taxon>Eukaryota</taxon>
        <taxon>Metazoa</taxon>
        <taxon>Chordata</taxon>
        <taxon>Craniata</taxon>
        <taxon>Vertebrata</taxon>
        <taxon>Euteleostomi</taxon>
        <taxon>Amphibia</taxon>
        <taxon>Batrachia</taxon>
        <taxon>Anura</taxon>
        <taxon>Neobatrachia</taxon>
        <taxon>Ranoidea</taxon>
        <taxon>Ranidae</taxon>
        <taxon>Staurois</taxon>
    </lineage>
</organism>
<accession>A0ABN9FBU5</accession>